<evidence type="ECO:0000256" key="1">
    <source>
        <dbReference type="SAM" id="MobiDB-lite"/>
    </source>
</evidence>
<organism evidence="3 4">
    <name type="scientific">Sodalis praecaptivus</name>
    <dbReference type="NCBI Taxonomy" id="1239307"/>
    <lineage>
        <taxon>Bacteria</taxon>
        <taxon>Pseudomonadati</taxon>
        <taxon>Pseudomonadota</taxon>
        <taxon>Gammaproteobacteria</taxon>
        <taxon>Enterobacterales</taxon>
        <taxon>Bruguierivoracaceae</taxon>
        <taxon>Sodalis</taxon>
    </lineage>
</organism>
<dbReference type="RefSeq" id="WP_025420806.1">
    <property type="nucleotide sequence ID" value="NZ_CP006569.1"/>
</dbReference>
<dbReference type="OrthoDB" id="6540461at2"/>
<gene>
    <name evidence="3" type="primary">bhsA</name>
    <name evidence="3" type="ORF">Sant_0579</name>
</gene>
<dbReference type="Proteomes" id="UP000019028">
    <property type="component" value="Chromosome"/>
</dbReference>
<dbReference type="KEGG" id="sod:Sant_0579"/>
<reference evidence="3 4" key="1">
    <citation type="journal article" date="2014" name="Genome Biol. Evol.">
        <title>Genome degeneration and adaptation in a nascent stage of symbiosis.</title>
        <authorList>
            <person name="Oakeson K.F."/>
            <person name="Gil R."/>
            <person name="Clayton A.L."/>
            <person name="Dunn D.M."/>
            <person name="von Niederhausern A.C."/>
            <person name="Hamil C."/>
            <person name="Aoyagi A."/>
            <person name="Duval B."/>
            <person name="Baca A."/>
            <person name="Silva F.J."/>
            <person name="Vallier A."/>
            <person name="Jackson D.G."/>
            <person name="Latorre A."/>
            <person name="Weiss R.B."/>
            <person name="Heddi A."/>
            <person name="Moya A."/>
            <person name="Dale C."/>
        </authorList>
    </citation>
    <scope>NUCLEOTIDE SEQUENCE [LARGE SCALE GENOMIC DNA]</scope>
    <source>
        <strain evidence="3 4">HS1</strain>
    </source>
</reference>
<dbReference type="EMBL" id="CP006569">
    <property type="protein sequence ID" value="AHF75675.1"/>
    <property type="molecule type" value="Genomic_DNA"/>
</dbReference>
<dbReference type="PATRIC" id="fig|1239307.3.peg.622"/>
<name>W0HTX6_9GAMM</name>
<accession>W0HTX6</accession>
<dbReference type="HOGENOM" id="CLU_2631642_0_0_6"/>
<proteinExistence type="predicted"/>
<dbReference type="AlphaFoldDB" id="W0HTX6"/>
<feature type="signal peptide" evidence="2">
    <location>
        <begin position="1"/>
        <end position="22"/>
    </location>
</feature>
<keyword evidence="4" id="KW-1185">Reference proteome</keyword>
<keyword evidence="2" id="KW-0732">Signal</keyword>
<protein>
    <submittedName>
        <fullName evidence="3">Multiple stress resistance protein</fullName>
    </submittedName>
</protein>
<feature type="chain" id="PRO_5004790657" evidence="2">
    <location>
        <begin position="23"/>
        <end position="83"/>
    </location>
</feature>
<evidence type="ECO:0000256" key="2">
    <source>
        <dbReference type="SAM" id="SignalP"/>
    </source>
</evidence>
<sequence>MKNRPILFIAAALSLLSSGALAAVQPPAHELLPIALVATSSHSGVGTFYGEPGDKVNGDHSPSYPPTSLSGQRDMHGTAVIYN</sequence>
<feature type="region of interest" description="Disordered" evidence="1">
    <location>
        <begin position="48"/>
        <end position="75"/>
    </location>
</feature>
<evidence type="ECO:0000313" key="4">
    <source>
        <dbReference type="Proteomes" id="UP000019028"/>
    </source>
</evidence>
<evidence type="ECO:0000313" key="3">
    <source>
        <dbReference type="EMBL" id="AHF75675.1"/>
    </source>
</evidence>